<dbReference type="PANTHER" id="PTHR43674">
    <property type="entry name" value="NITRILASE C965.09-RELATED"/>
    <property type="match status" value="1"/>
</dbReference>
<accession>A0A432MDI1</accession>
<protein>
    <submittedName>
        <fullName evidence="3">Nitrilase</fullName>
    </submittedName>
</protein>
<sequence length="327" mass="35808">MRDIRFASAQFEHRDGDKAFNLDRIQQLTRRAAEAGAEAVCFHECCITGYTVLQTLDRPTLTSWAEPVPEGPSTRALVEIAREAGVVVMAGLVEVDEEGRLYNSYAVVGPDGFIARHRKLHVFISPFLSPGEGYTVFDLGGVRVGILTCYDNNLPENARATTLLGAEVIVAPHVTGCTPSTMPGRGPVDRALWENRQRDPARLRLEFQGPKGRGWLMRWLPARAWENGVFYVFSNPIGVDHDTIKPGLAMILDPHGEPLAESAALGDDVVVALLTAEAFAIASGRRYLDARRPDLYGPITRPHPEGHRPVTKPGWALAFEAGEPALP</sequence>
<keyword evidence="4" id="KW-1185">Reference proteome</keyword>
<dbReference type="Pfam" id="PF00795">
    <property type="entry name" value="CN_hydrolase"/>
    <property type="match status" value="1"/>
</dbReference>
<evidence type="ECO:0000313" key="3">
    <source>
        <dbReference type="EMBL" id="RUL82782.1"/>
    </source>
</evidence>
<dbReference type="InterPro" id="IPR050345">
    <property type="entry name" value="Aliph_Amidase/BUP"/>
</dbReference>
<evidence type="ECO:0000259" key="2">
    <source>
        <dbReference type="PROSITE" id="PS50263"/>
    </source>
</evidence>
<organism evidence="3 4">
    <name type="scientific">Tautonia sociabilis</name>
    <dbReference type="NCBI Taxonomy" id="2080755"/>
    <lineage>
        <taxon>Bacteria</taxon>
        <taxon>Pseudomonadati</taxon>
        <taxon>Planctomycetota</taxon>
        <taxon>Planctomycetia</taxon>
        <taxon>Isosphaerales</taxon>
        <taxon>Isosphaeraceae</taxon>
        <taxon>Tautonia</taxon>
    </lineage>
</organism>
<dbReference type="PANTHER" id="PTHR43674:SF2">
    <property type="entry name" value="BETA-UREIDOPROPIONASE"/>
    <property type="match status" value="1"/>
</dbReference>
<evidence type="ECO:0000256" key="1">
    <source>
        <dbReference type="ARBA" id="ARBA00022801"/>
    </source>
</evidence>
<name>A0A432MDI1_9BACT</name>
<reference evidence="3 4" key="1">
    <citation type="submission" date="2018-12" db="EMBL/GenBank/DDBJ databases">
        <authorList>
            <person name="Toschakov S.V."/>
        </authorList>
    </citation>
    <scope>NUCLEOTIDE SEQUENCE [LARGE SCALE GENOMIC DNA]</scope>
    <source>
        <strain evidence="3 4">GM2012</strain>
    </source>
</reference>
<dbReference type="AlphaFoldDB" id="A0A432MDI1"/>
<dbReference type="Gene3D" id="3.60.110.10">
    <property type="entry name" value="Carbon-nitrogen hydrolase"/>
    <property type="match status" value="1"/>
</dbReference>
<dbReference type="PROSITE" id="PS50263">
    <property type="entry name" value="CN_HYDROLASE"/>
    <property type="match status" value="1"/>
</dbReference>
<dbReference type="InterPro" id="IPR036526">
    <property type="entry name" value="C-N_Hydrolase_sf"/>
</dbReference>
<comment type="caution">
    <text evidence="3">The sequence shown here is derived from an EMBL/GenBank/DDBJ whole genome shotgun (WGS) entry which is preliminary data.</text>
</comment>
<dbReference type="OrthoDB" id="2826359at2"/>
<dbReference type="InterPro" id="IPR003010">
    <property type="entry name" value="C-N_Hydrolase"/>
</dbReference>
<feature type="domain" description="CN hydrolase" evidence="2">
    <location>
        <begin position="4"/>
        <end position="276"/>
    </location>
</feature>
<reference evidence="3 4" key="2">
    <citation type="submission" date="2019-01" db="EMBL/GenBank/DDBJ databases">
        <title>Tautonia sociabilis, a novel thermotolerant planctomycete of Isosphaeraceae family, isolated from a 4000 m deep subterranean habitat.</title>
        <authorList>
            <person name="Kovaleva O.L."/>
            <person name="Elcheninov A.G."/>
            <person name="Van Heerden E."/>
            <person name="Toshchakov S.V."/>
            <person name="Novikov A."/>
            <person name="Bonch-Osmolovskaya E.A."/>
            <person name="Kublanov I.V."/>
        </authorList>
    </citation>
    <scope>NUCLEOTIDE SEQUENCE [LARGE SCALE GENOMIC DNA]</scope>
    <source>
        <strain evidence="3 4">GM2012</strain>
    </source>
</reference>
<dbReference type="GO" id="GO:0016811">
    <property type="term" value="F:hydrolase activity, acting on carbon-nitrogen (but not peptide) bonds, in linear amides"/>
    <property type="evidence" value="ECO:0007669"/>
    <property type="project" value="TreeGrafter"/>
</dbReference>
<evidence type="ECO:0000313" key="4">
    <source>
        <dbReference type="Proteomes" id="UP000280296"/>
    </source>
</evidence>
<dbReference type="SUPFAM" id="SSF56317">
    <property type="entry name" value="Carbon-nitrogen hydrolase"/>
    <property type="match status" value="1"/>
</dbReference>
<dbReference type="EMBL" id="RYZH01000069">
    <property type="protein sequence ID" value="RUL82782.1"/>
    <property type="molecule type" value="Genomic_DNA"/>
</dbReference>
<gene>
    <name evidence="3" type="ORF">TsocGM_23315</name>
</gene>
<proteinExistence type="predicted"/>
<dbReference type="RefSeq" id="WP_126727861.1">
    <property type="nucleotide sequence ID" value="NZ_RYZH01000069.1"/>
</dbReference>
<keyword evidence="1" id="KW-0378">Hydrolase</keyword>
<dbReference type="Proteomes" id="UP000280296">
    <property type="component" value="Unassembled WGS sequence"/>
</dbReference>